<dbReference type="PROSITE" id="PS51318">
    <property type="entry name" value="TAT"/>
    <property type="match status" value="1"/>
</dbReference>
<dbReference type="PANTHER" id="PTHR42754">
    <property type="entry name" value="ENDOGLUCANASE"/>
    <property type="match status" value="1"/>
</dbReference>
<accession>A0ABD5U2S9</accession>
<dbReference type="AlphaFoldDB" id="A0ABD5U2S9"/>
<reference evidence="1 2" key="1">
    <citation type="journal article" date="2019" name="Int. J. Syst. Evol. Microbiol.">
        <title>The Global Catalogue of Microorganisms (GCM) 10K type strain sequencing project: providing services to taxonomists for standard genome sequencing and annotation.</title>
        <authorList>
            <consortium name="The Broad Institute Genomics Platform"/>
            <consortium name="The Broad Institute Genome Sequencing Center for Infectious Disease"/>
            <person name="Wu L."/>
            <person name="Ma J."/>
        </authorList>
    </citation>
    <scope>NUCLEOTIDE SEQUENCE [LARGE SCALE GENOMIC DNA]</scope>
    <source>
        <strain evidence="1 2">YIM 94188</strain>
    </source>
</reference>
<evidence type="ECO:0000313" key="1">
    <source>
        <dbReference type="EMBL" id="MFC6826002.1"/>
    </source>
</evidence>
<dbReference type="EMBL" id="JBHSXH010000015">
    <property type="protein sequence ID" value="MFC6826002.1"/>
    <property type="molecule type" value="Genomic_DNA"/>
</dbReference>
<dbReference type="InterPro" id="IPR011047">
    <property type="entry name" value="Quinoprotein_ADH-like_sf"/>
</dbReference>
<proteinExistence type="predicted"/>
<dbReference type="Proteomes" id="UP001596408">
    <property type="component" value="Unassembled WGS sequence"/>
</dbReference>
<comment type="caution">
    <text evidence="1">The sequence shown here is derived from an EMBL/GenBank/DDBJ whole genome shotgun (WGS) entry which is preliminary data.</text>
</comment>
<protein>
    <submittedName>
        <fullName evidence="1">Uncharacterized protein</fullName>
    </submittedName>
</protein>
<keyword evidence="2" id="KW-1185">Reference proteome</keyword>
<dbReference type="InterPro" id="IPR006311">
    <property type="entry name" value="TAT_signal"/>
</dbReference>
<dbReference type="PROSITE" id="PS51257">
    <property type="entry name" value="PROKAR_LIPOPROTEIN"/>
    <property type="match status" value="1"/>
</dbReference>
<gene>
    <name evidence="1" type="ORF">ACFQEV_13515</name>
</gene>
<organism evidence="1 2">
    <name type="scientific">Halopelagius fulvigenes</name>
    <dbReference type="NCBI Taxonomy" id="1198324"/>
    <lineage>
        <taxon>Archaea</taxon>
        <taxon>Methanobacteriati</taxon>
        <taxon>Methanobacteriota</taxon>
        <taxon>Stenosarchaea group</taxon>
        <taxon>Halobacteria</taxon>
        <taxon>Halobacteriales</taxon>
        <taxon>Haloferacaceae</taxon>
    </lineage>
</organism>
<dbReference type="RefSeq" id="WP_379696942.1">
    <property type="nucleotide sequence ID" value="NZ_JBHSXH010000015.1"/>
</dbReference>
<name>A0ABD5U2S9_9EURY</name>
<dbReference type="SUPFAM" id="SSF50998">
    <property type="entry name" value="Quinoprotein alcohol dehydrogenase-like"/>
    <property type="match status" value="1"/>
</dbReference>
<sequence length="397" mass="42010">MTGLPRRTALQLAGTSFAGALAGCVGGTASSAFESPANGFGATPVEWTRTYENAHSDIGRSLVETPSGFAFYGETTTFETEETAEQSDAWFVATSPAGEERANRALGGDGIEEGIDIVADGDGFALLGWTSSFGAGESDFWLVSVDSNGDERRSNTYGGERYDYPSALLRTDDGGFLLGGRTGTDPDGAWVVKTDDSGTAEWHRRYKYSGSDVASAVQTADGGYVLVGTTRTSSETAYAWAKKLDADGDVGWTRSFRTDDGNQSVHAVESAADGGVLVSGGTVFFARRTSRAWARKLDSSGDTVWKATDADRYRTRVMADDEGGSVTATSEDGGVVLVERDERGEERRRRRVSVEFDLLRDAALTADGGAALLGTKNVGSLGDYGLTDAVLVKIEAE</sequence>
<dbReference type="PANTHER" id="PTHR42754:SF1">
    <property type="entry name" value="LIPOPROTEIN"/>
    <property type="match status" value="1"/>
</dbReference>
<evidence type="ECO:0000313" key="2">
    <source>
        <dbReference type="Proteomes" id="UP001596408"/>
    </source>
</evidence>